<evidence type="ECO:0000313" key="1">
    <source>
        <dbReference type="EMBL" id="AWB83921.1"/>
    </source>
</evidence>
<dbReference type="InterPro" id="IPR016155">
    <property type="entry name" value="Mopterin_synth/thiamin_S_b"/>
</dbReference>
<name>A0A2S0WDT1_9CORY</name>
<sequence>MLTIRYFAAARAARGQSSEQVDYAGSLGGLVAALGTTYTDRTAGGMTLAQVFERCSFLLNGARVDLDAQLGPGDRLDVLPPFAGG</sequence>
<dbReference type="KEGG" id="clia:C3E79_05035"/>
<evidence type="ECO:0000313" key="2">
    <source>
        <dbReference type="Proteomes" id="UP000244754"/>
    </source>
</evidence>
<dbReference type="Gene3D" id="3.10.20.30">
    <property type="match status" value="1"/>
</dbReference>
<dbReference type="Proteomes" id="UP000244754">
    <property type="component" value="Chromosome"/>
</dbReference>
<organism evidence="1 2">
    <name type="scientific">Corynebacterium liangguodongii</name>
    <dbReference type="NCBI Taxonomy" id="2079535"/>
    <lineage>
        <taxon>Bacteria</taxon>
        <taxon>Bacillati</taxon>
        <taxon>Actinomycetota</taxon>
        <taxon>Actinomycetes</taxon>
        <taxon>Mycobacteriales</taxon>
        <taxon>Corynebacteriaceae</taxon>
        <taxon>Corynebacterium</taxon>
    </lineage>
</organism>
<dbReference type="EMBL" id="CP026948">
    <property type="protein sequence ID" value="AWB83921.1"/>
    <property type="molecule type" value="Genomic_DNA"/>
</dbReference>
<gene>
    <name evidence="1" type="ORF">C3E79_05035</name>
</gene>
<reference evidence="2" key="1">
    <citation type="submission" date="2018-01" db="EMBL/GenBank/DDBJ databases">
        <authorList>
            <person name="Li J."/>
        </authorList>
    </citation>
    <scope>NUCLEOTIDE SEQUENCE [LARGE SCALE GENOMIC DNA]</scope>
    <source>
        <strain evidence="2">2184</strain>
    </source>
</reference>
<keyword evidence="2" id="KW-1185">Reference proteome</keyword>
<dbReference type="CDD" id="cd17040">
    <property type="entry name" value="Ubl_MoaD_like"/>
    <property type="match status" value="1"/>
</dbReference>
<dbReference type="Pfam" id="PF02597">
    <property type="entry name" value="ThiS"/>
    <property type="match status" value="1"/>
</dbReference>
<protein>
    <submittedName>
        <fullName evidence="1">Molybdopterin synthase sulfur carrier subunit</fullName>
    </submittedName>
</protein>
<accession>A0A2S0WDT1</accession>
<proteinExistence type="predicted"/>
<dbReference type="RefSeq" id="WP_108403930.1">
    <property type="nucleotide sequence ID" value="NZ_CP026948.1"/>
</dbReference>
<dbReference type="SUPFAM" id="SSF54285">
    <property type="entry name" value="MoaD/ThiS"/>
    <property type="match status" value="1"/>
</dbReference>
<dbReference type="InterPro" id="IPR003749">
    <property type="entry name" value="ThiS/MoaD-like"/>
</dbReference>
<dbReference type="InterPro" id="IPR012675">
    <property type="entry name" value="Beta-grasp_dom_sf"/>
</dbReference>
<dbReference type="OrthoDB" id="3255135at2"/>
<dbReference type="AlphaFoldDB" id="A0A2S0WDT1"/>